<dbReference type="Pfam" id="PF13472">
    <property type="entry name" value="Lipase_GDSL_2"/>
    <property type="match status" value="1"/>
</dbReference>
<dbReference type="PANTHER" id="PTHR30383:SF31">
    <property type="entry name" value="SGNH HYDROLASE-TYPE ESTERASE DOMAIN-CONTAINING PROTEIN-RELATED"/>
    <property type="match status" value="1"/>
</dbReference>
<dbReference type="PANTHER" id="PTHR30383">
    <property type="entry name" value="THIOESTERASE 1/PROTEASE 1/LYSOPHOSPHOLIPASE L1"/>
    <property type="match status" value="1"/>
</dbReference>
<name>A0A8H8R8G3_9HELO</name>
<gene>
    <name evidence="3" type="primary">cesA</name>
    <name evidence="3" type="ORF">LHYA1_G001314</name>
</gene>
<feature type="signal peptide" evidence="1">
    <location>
        <begin position="1"/>
        <end position="18"/>
    </location>
</feature>
<evidence type="ECO:0000259" key="2">
    <source>
        <dbReference type="Pfam" id="PF13472"/>
    </source>
</evidence>
<dbReference type="CDD" id="cd01833">
    <property type="entry name" value="XynB_like"/>
    <property type="match status" value="1"/>
</dbReference>
<dbReference type="InterPro" id="IPR013830">
    <property type="entry name" value="SGNH_hydro"/>
</dbReference>
<comment type="caution">
    <text evidence="3">The sequence shown here is derived from an EMBL/GenBank/DDBJ whole genome shotgun (WGS) entry which is preliminary data.</text>
</comment>
<dbReference type="Proteomes" id="UP000431533">
    <property type="component" value="Unassembled WGS sequence"/>
</dbReference>
<dbReference type="SUPFAM" id="SSF52266">
    <property type="entry name" value="SGNH hydrolase"/>
    <property type="match status" value="1"/>
</dbReference>
<keyword evidence="4" id="KW-1185">Reference proteome</keyword>
<feature type="chain" id="PRO_5034181054" evidence="1">
    <location>
        <begin position="19"/>
        <end position="328"/>
    </location>
</feature>
<evidence type="ECO:0000313" key="3">
    <source>
        <dbReference type="EMBL" id="TVY29942.1"/>
    </source>
</evidence>
<feature type="domain" description="SGNH hydrolase-type esterase" evidence="2">
    <location>
        <begin position="47"/>
        <end position="227"/>
    </location>
</feature>
<proteinExistence type="predicted"/>
<protein>
    <submittedName>
        <fullName evidence="3">Multidomain esterase</fullName>
    </submittedName>
</protein>
<reference evidence="3 4" key="1">
    <citation type="submission" date="2018-05" db="EMBL/GenBank/DDBJ databases">
        <title>Genome sequencing and assembly of the regulated plant pathogen Lachnellula willkommii and related sister species for the development of diagnostic species identification markers.</title>
        <authorList>
            <person name="Giroux E."/>
            <person name="Bilodeau G."/>
        </authorList>
    </citation>
    <scope>NUCLEOTIDE SEQUENCE [LARGE SCALE GENOMIC DNA]</scope>
    <source>
        <strain evidence="3 4">CBS 185.66</strain>
    </source>
</reference>
<dbReference type="RefSeq" id="XP_031008729.1">
    <property type="nucleotide sequence ID" value="XM_031146298.1"/>
</dbReference>
<organism evidence="3 4">
    <name type="scientific">Lachnellula hyalina</name>
    <dbReference type="NCBI Taxonomy" id="1316788"/>
    <lineage>
        <taxon>Eukaryota</taxon>
        <taxon>Fungi</taxon>
        <taxon>Dikarya</taxon>
        <taxon>Ascomycota</taxon>
        <taxon>Pezizomycotina</taxon>
        <taxon>Leotiomycetes</taxon>
        <taxon>Helotiales</taxon>
        <taxon>Lachnaceae</taxon>
        <taxon>Lachnellula</taxon>
    </lineage>
</organism>
<dbReference type="EMBL" id="QGMH01000012">
    <property type="protein sequence ID" value="TVY29942.1"/>
    <property type="molecule type" value="Genomic_DNA"/>
</dbReference>
<dbReference type="GO" id="GO:0004622">
    <property type="term" value="F:phosphatidylcholine lysophospholipase activity"/>
    <property type="evidence" value="ECO:0007669"/>
    <property type="project" value="TreeGrafter"/>
</dbReference>
<dbReference type="InterPro" id="IPR036514">
    <property type="entry name" value="SGNH_hydro_sf"/>
</dbReference>
<dbReference type="GeneID" id="41981512"/>
<evidence type="ECO:0000256" key="1">
    <source>
        <dbReference type="SAM" id="SignalP"/>
    </source>
</evidence>
<keyword evidence="1" id="KW-0732">Signal</keyword>
<dbReference type="OrthoDB" id="3915838at2759"/>
<sequence length="328" mass="34464">MSPLNYLPLLCCLGNALASLTYPAQDESSPILQDRSIDKCVDFKIMALGASVTWGTHSTTGNGYRGPLEKLILAGGNNVAFTGTRNNGHMADNAVEAYPGYLISEVQAKSNSSGSYDYQPNVVIIHLGTNDCNLHFDTDNAPTRMVNLVQNLTAAIPDVVVIVSSLIPNLVADVETCILSVNSGFKTEMATLANSGVKVLYADMHSAVPTSDINPVDGTHPNDDGYQKMANVWYKSLRNAAKLLSAPNAEGKTGFVQPQSKVPACAGAVSTSGSSSSTVSPSAAASSTDIKLLNCGSESKCSTMVSPSGVSSDTSTQIFSKYRYECAV</sequence>
<accession>A0A8H8R8G3</accession>
<dbReference type="InterPro" id="IPR051532">
    <property type="entry name" value="Ester_Hydrolysis_Enzymes"/>
</dbReference>
<dbReference type="Gene3D" id="3.40.50.1110">
    <property type="entry name" value="SGNH hydrolase"/>
    <property type="match status" value="1"/>
</dbReference>
<dbReference type="AlphaFoldDB" id="A0A8H8R8G3"/>
<evidence type="ECO:0000313" key="4">
    <source>
        <dbReference type="Proteomes" id="UP000431533"/>
    </source>
</evidence>